<reference evidence="2" key="1">
    <citation type="submission" date="2022-04" db="EMBL/GenBank/DDBJ databases">
        <title>A functionally conserved STORR gene fusion in Papaver species that diverged 16.8 million years ago.</title>
        <authorList>
            <person name="Catania T."/>
        </authorList>
    </citation>
    <scope>NUCLEOTIDE SEQUENCE</scope>
    <source>
        <strain evidence="2">S-188037</strain>
    </source>
</reference>
<feature type="non-terminal residue" evidence="2">
    <location>
        <position position="1"/>
    </location>
</feature>
<evidence type="ECO:0000256" key="1">
    <source>
        <dbReference type="SAM" id="MobiDB-lite"/>
    </source>
</evidence>
<dbReference type="EMBL" id="JAJJMB010008919">
    <property type="protein sequence ID" value="KAI3919265.1"/>
    <property type="molecule type" value="Genomic_DNA"/>
</dbReference>
<feature type="region of interest" description="Disordered" evidence="1">
    <location>
        <begin position="36"/>
        <end position="73"/>
    </location>
</feature>
<dbReference type="AlphaFoldDB" id="A0AAD4SST4"/>
<gene>
    <name evidence="2" type="ORF">MKW98_030401</name>
</gene>
<organism evidence="2 3">
    <name type="scientific">Papaver atlanticum</name>
    <dbReference type="NCBI Taxonomy" id="357466"/>
    <lineage>
        <taxon>Eukaryota</taxon>
        <taxon>Viridiplantae</taxon>
        <taxon>Streptophyta</taxon>
        <taxon>Embryophyta</taxon>
        <taxon>Tracheophyta</taxon>
        <taxon>Spermatophyta</taxon>
        <taxon>Magnoliopsida</taxon>
        <taxon>Ranunculales</taxon>
        <taxon>Papaveraceae</taxon>
        <taxon>Papaveroideae</taxon>
        <taxon>Papaver</taxon>
    </lineage>
</organism>
<name>A0AAD4SST4_9MAGN</name>
<evidence type="ECO:0000313" key="2">
    <source>
        <dbReference type="EMBL" id="KAI3919265.1"/>
    </source>
</evidence>
<sequence>MIGTSCSNNSQGEAMALIPRQSPRIVEQFQRGDVHVAEASRKRKGKSVAPNQLQDELTAEASRKRKASQLQLT</sequence>
<protein>
    <submittedName>
        <fullName evidence="2">Uncharacterized protein</fullName>
    </submittedName>
</protein>
<proteinExistence type="predicted"/>
<evidence type="ECO:0000313" key="3">
    <source>
        <dbReference type="Proteomes" id="UP001202328"/>
    </source>
</evidence>
<dbReference type="Proteomes" id="UP001202328">
    <property type="component" value="Unassembled WGS sequence"/>
</dbReference>
<keyword evidence="3" id="KW-1185">Reference proteome</keyword>
<comment type="caution">
    <text evidence="2">The sequence shown here is derived from an EMBL/GenBank/DDBJ whole genome shotgun (WGS) entry which is preliminary data.</text>
</comment>
<accession>A0AAD4SST4</accession>